<gene>
    <name evidence="3" type="ORF">JBF12_45690</name>
</gene>
<feature type="domain" description="AMP-dependent synthetase/ligase" evidence="1">
    <location>
        <begin position="1"/>
        <end position="208"/>
    </location>
</feature>
<dbReference type="InterPro" id="IPR025110">
    <property type="entry name" value="AMP-bd_C"/>
</dbReference>
<dbReference type="PANTHER" id="PTHR45527:SF1">
    <property type="entry name" value="FATTY ACID SYNTHASE"/>
    <property type="match status" value="1"/>
</dbReference>
<dbReference type="Pfam" id="PF00501">
    <property type="entry name" value="AMP-binding"/>
    <property type="match status" value="1"/>
</dbReference>
<comment type="caution">
    <text evidence="3">The sequence shown here is derived from an EMBL/GenBank/DDBJ whole genome shotgun (WGS) entry which is preliminary data.</text>
</comment>
<feature type="non-terminal residue" evidence="3">
    <location>
        <position position="1"/>
    </location>
</feature>
<reference evidence="3 4" key="1">
    <citation type="submission" date="2020-12" db="EMBL/GenBank/DDBJ databases">
        <authorList>
            <person name="Kusuma A.B."/>
            <person name="Nouioui I."/>
            <person name="Goodfellow M."/>
        </authorList>
    </citation>
    <scope>NUCLEOTIDE SEQUENCE [LARGE SCALE GENOMIC DNA]</scope>
    <source>
        <strain evidence="3 4">DSM 41764</strain>
    </source>
</reference>
<dbReference type="Proteomes" id="UP000638849">
    <property type="component" value="Unassembled WGS sequence"/>
</dbReference>
<accession>A0ABS0RRN8</accession>
<evidence type="ECO:0000259" key="2">
    <source>
        <dbReference type="Pfam" id="PF13193"/>
    </source>
</evidence>
<dbReference type="Pfam" id="PF13193">
    <property type="entry name" value="AMP-binding_C"/>
    <property type="match status" value="1"/>
</dbReference>
<evidence type="ECO:0000259" key="1">
    <source>
        <dbReference type="Pfam" id="PF00501"/>
    </source>
</evidence>
<dbReference type="EMBL" id="JAEEAQ010001217">
    <property type="protein sequence ID" value="MBI0320120.1"/>
    <property type="molecule type" value="Genomic_DNA"/>
</dbReference>
<protein>
    <submittedName>
        <fullName evidence="3">AMP-binding protein</fullName>
    </submittedName>
</protein>
<dbReference type="InterPro" id="IPR000873">
    <property type="entry name" value="AMP-dep_synth/lig_dom"/>
</dbReference>
<dbReference type="InterPro" id="IPR020845">
    <property type="entry name" value="AMP-binding_CS"/>
</dbReference>
<dbReference type="PROSITE" id="PS00455">
    <property type="entry name" value="AMP_BINDING"/>
    <property type="match status" value="1"/>
</dbReference>
<evidence type="ECO:0000313" key="3">
    <source>
        <dbReference type="EMBL" id="MBI0320120.1"/>
    </source>
</evidence>
<name>A0ABS0RRN8_9ACTN</name>
<sequence length="322" mass="33378">VAYVMFTSGSTGVPKGVAVSHGAVAALVVDGCWSAAARGRVLMHAPHAFDAAVFEVWVPLVSGGQVIVAPPGRVDATGLARLVKVHGLTAVHVTAGLFGVLAEESPECLSGLAEVLTGGDVVPAGAVAQVKAACPGIVVRHLYGPTEATLCATTYPVAPEAVAPAVLPIGRPRDNTKVFVLDEYLNPVPPGVNGELYLAGAGLAHGYLGRPGLSAERFVACPFTGGRMYRTGDLARWTADGELVFAGRADEQVKIRGFRVEPGEVEAVLAAHESVGQVAVVVREDRQGDKRLVAYVVRGGDGGSGLTGLREYLAERLPEYMV</sequence>
<keyword evidence="4" id="KW-1185">Reference proteome</keyword>
<feature type="non-terminal residue" evidence="3">
    <location>
        <position position="322"/>
    </location>
</feature>
<dbReference type="Gene3D" id="3.40.50.12780">
    <property type="entry name" value="N-terminal domain of ligase-like"/>
    <property type="match status" value="1"/>
</dbReference>
<organism evidence="3 4">
    <name type="scientific">Streptomyces javensis</name>
    <dbReference type="NCBI Taxonomy" id="114698"/>
    <lineage>
        <taxon>Bacteria</taxon>
        <taxon>Bacillati</taxon>
        <taxon>Actinomycetota</taxon>
        <taxon>Actinomycetes</taxon>
        <taxon>Kitasatosporales</taxon>
        <taxon>Streptomycetaceae</taxon>
        <taxon>Streptomyces</taxon>
        <taxon>Streptomyces violaceusniger group</taxon>
    </lineage>
</organism>
<dbReference type="InterPro" id="IPR042099">
    <property type="entry name" value="ANL_N_sf"/>
</dbReference>
<dbReference type="SUPFAM" id="SSF56801">
    <property type="entry name" value="Acetyl-CoA synthetase-like"/>
    <property type="match status" value="1"/>
</dbReference>
<dbReference type="InterPro" id="IPR045851">
    <property type="entry name" value="AMP-bd_C_sf"/>
</dbReference>
<dbReference type="PANTHER" id="PTHR45527">
    <property type="entry name" value="NONRIBOSOMAL PEPTIDE SYNTHETASE"/>
    <property type="match status" value="1"/>
</dbReference>
<dbReference type="Gene3D" id="3.30.300.30">
    <property type="match status" value="1"/>
</dbReference>
<evidence type="ECO:0000313" key="4">
    <source>
        <dbReference type="Proteomes" id="UP000638849"/>
    </source>
</evidence>
<feature type="domain" description="AMP-binding enzyme C-terminal" evidence="2">
    <location>
        <begin position="264"/>
        <end position="322"/>
    </location>
</feature>
<proteinExistence type="predicted"/>